<dbReference type="PANTHER" id="PTHR30001">
    <property type="entry name" value="RIBONUCLEASE"/>
    <property type="match status" value="1"/>
</dbReference>
<comment type="cofactor">
    <cofactor evidence="1">
        <name>Mg(2+)</name>
        <dbReference type="ChEBI" id="CHEBI:18420"/>
    </cofactor>
</comment>
<name>A0A1M7NXE9_9BACI</name>
<accession>A0A1M7NXE9</accession>
<dbReference type="AlphaFoldDB" id="A0A1M7NXE9"/>
<dbReference type="GO" id="GO:0005737">
    <property type="term" value="C:cytoplasm"/>
    <property type="evidence" value="ECO:0007669"/>
    <property type="project" value="TreeGrafter"/>
</dbReference>
<evidence type="ECO:0000313" key="7">
    <source>
        <dbReference type="EMBL" id="SHN08790.1"/>
    </source>
</evidence>
<dbReference type="Gene3D" id="2.40.50.140">
    <property type="entry name" value="Nucleic acid-binding proteins"/>
    <property type="match status" value="1"/>
</dbReference>
<evidence type="ECO:0000259" key="6">
    <source>
        <dbReference type="PROSITE" id="PS50126"/>
    </source>
</evidence>
<dbReference type="GO" id="GO:0006364">
    <property type="term" value="P:rRNA processing"/>
    <property type="evidence" value="ECO:0007669"/>
    <property type="project" value="TreeGrafter"/>
</dbReference>
<evidence type="ECO:0000256" key="5">
    <source>
        <dbReference type="ARBA" id="ARBA00022884"/>
    </source>
</evidence>
<dbReference type="InterPro" id="IPR012340">
    <property type="entry name" value="NA-bd_OB-fold"/>
</dbReference>
<dbReference type="GO" id="GO:0046872">
    <property type="term" value="F:metal ion binding"/>
    <property type="evidence" value="ECO:0007669"/>
    <property type="project" value="UniProtKB-KW"/>
</dbReference>
<feature type="domain" description="S1 motif" evidence="6">
    <location>
        <begin position="38"/>
        <end position="113"/>
    </location>
</feature>
<keyword evidence="3" id="KW-0378">Hydrolase</keyword>
<gene>
    <name evidence="7" type="ORF">SAMN05216179_1822</name>
</gene>
<dbReference type="PROSITE" id="PS50126">
    <property type="entry name" value="S1"/>
    <property type="match status" value="1"/>
</dbReference>
<dbReference type="InterPro" id="IPR003029">
    <property type="entry name" value="S1_domain"/>
</dbReference>
<dbReference type="Pfam" id="PF00575">
    <property type="entry name" value="S1"/>
    <property type="match status" value="1"/>
</dbReference>
<keyword evidence="8" id="KW-1185">Reference proteome</keyword>
<dbReference type="SUPFAM" id="SSF50249">
    <property type="entry name" value="Nucleic acid-binding proteins"/>
    <property type="match status" value="1"/>
</dbReference>
<dbReference type="InterPro" id="IPR019307">
    <property type="entry name" value="RNA-bd_AU-1/RNase_E/G"/>
</dbReference>
<dbReference type="PANTHER" id="PTHR30001:SF0">
    <property type="entry name" value="RIBONUCLEASE G"/>
    <property type="match status" value="1"/>
</dbReference>
<protein>
    <submittedName>
        <fullName evidence="7">Ribonuclease G</fullName>
    </submittedName>
</protein>
<evidence type="ECO:0000256" key="3">
    <source>
        <dbReference type="ARBA" id="ARBA00022801"/>
    </source>
</evidence>
<dbReference type="InterPro" id="IPR004659">
    <property type="entry name" value="RNase_E/G"/>
</dbReference>
<dbReference type="OrthoDB" id="9804278at2"/>
<dbReference type="Proteomes" id="UP000184184">
    <property type="component" value="Unassembled WGS sequence"/>
</dbReference>
<dbReference type="SMART" id="SM00316">
    <property type="entry name" value="S1"/>
    <property type="match status" value="1"/>
</dbReference>
<sequence length="480" mass="55293">MKKLHFHTSLSEKIGFLFEDQQCKDIFIDRITDEARLGSIYLGKVRNVDRSIQAAFIDIGLNKVGFLPLKEIPLLKNKSDQLTDGASIIVQVVKEAYQDKGPRLSANITLTASHIVYLPYGSHIAVSKKLSNTIADQYKQVMKEVLLDYEGLILRTSIEKTTEEELKQELNNARNRWQEFKDLAKAKKAPALLFQVPLVPEQMLSQYQSMEFDDITFDNRKTLQNMQVAFPKLSDKMRVRKEENQIAGKDMQHWLIEAIEPVVRTPNGITLSIEQTEALTVIDIDSSRFSSRQNKQDTVFLINQQAIPYCAEEIQKRNLSGIIMIDFLKMGKKEETALLKQMKAALKEDPISTEVFGFTRLGLMEITRKRERTGLLQLLTNYSSRLQHPLSTETVAYQLERELIGWNNSNIESLIISCNHEVASFFMRNLKEWIEAKIHYNLYWQLDESCNGYHVIRSGSNPLIEGYIKENKEKVIDRLL</sequence>
<proteinExistence type="predicted"/>
<keyword evidence="5" id="KW-0694">RNA-binding</keyword>
<evidence type="ECO:0000256" key="4">
    <source>
        <dbReference type="ARBA" id="ARBA00022842"/>
    </source>
</evidence>
<evidence type="ECO:0000313" key="8">
    <source>
        <dbReference type="Proteomes" id="UP000184184"/>
    </source>
</evidence>
<dbReference type="EMBL" id="FRCZ01000003">
    <property type="protein sequence ID" value="SHN08790.1"/>
    <property type="molecule type" value="Genomic_DNA"/>
</dbReference>
<evidence type="ECO:0000256" key="1">
    <source>
        <dbReference type="ARBA" id="ARBA00001946"/>
    </source>
</evidence>
<dbReference type="RefSeq" id="WP_073201537.1">
    <property type="nucleotide sequence ID" value="NZ_FRCZ01000003.1"/>
</dbReference>
<organism evidence="7 8">
    <name type="scientific">Gracilibacillus kekensis</name>
    <dbReference type="NCBI Taxonomy" id="1027249"/>
    <lineage>
        <taxon>Bacteria</taxon>
        <taxon>Bacillati</taxon>
        <taxon>Bacillota</taxon>
        <taxon>Bacilli</taxon>
        <taxon>Bacillales</taxon>
        <taxon>Bacillaceae</taxon>
        <taxon>Gracilibacillus</taxon>
    </lineage>
</organism>
<dbReference type="GO" id="GO:0004540">
    <property type="term" value="F:RNA nuclease activity"/>
    <property type="evidence" value="ECO:0007669"/>
    <property type="project" value="InterPro"/>
</dbReference>
<dbReference type="GO" id="GO:0016787">
    <property type="term" value="F:hydrolase activity"/>
    <property type="evidence" value="ECO:0007669"/>
    <property type="project" value="UniProtKB-KW"/>
</dbReference>
<dbReference type="CDD" id="cd04453">
    <property type="entry name" value="S1_RNase_E"/>
    <property type="match status" value="1"/>
</dbReference>
<keyword evidence="2" id="KW-0479">Metal-binding</keyword>
<reference evidence="7 8" key="1">
    <citation type="submission" date="2016-11" db="EMBL/GenBank/DDBJ databases">
        <authorList>
            <person name="Jaros S."/>
            <person name="Januszkiewicz K."/>
            <person name="Wedrychowicz H."/>
        </authorList>
    </citation>
    <scope>NUCLEOTIDE SEQUENCE [LARGE SCALE GENOMIC DNA]</scope>
    <source>
        <strain evidence="7 8">CGMCC 1.10681</strain>
    </source>
</reference>
<dbReference type="GO" id="GO:0003723">
    <property type="term" value="F:RNA binding"/>
    <property type="evidence" value="ECO:0007669"/>
    <property type="project" value="UniProtKB-KW"/>
</dbReference>
<evidence type="ECO:0000256" key="2">
    <source>
        <dbReference type="ARBA" id="ARBA00022723"/>
    </source>
</evidence>
<keyword evidence="4" id="KW-0460">Magnesium</keyword>
<dbReference type="Pfam" id="PF10150">
    <property type="entry name" value="RNase_E_G"/>
    <property type="match status" value="1"/>
</dbReference>
<dbReference type="STRING" id="1027249.SAMN05216179_1822"/>